<keyword evidence="5" id="KW-0029">Amino-acid transport</keyword>
<dbReference type="InterPro" id="IPR043429">
    <property type="entry name" value="ArtM/GltK/GlnP/TcyL/YhdX-like"/>
</dbReference>
<reference evidence="12" key="1">
    <citation type="submission" date="2017-02" db="EMBL/GenBank/DDBJ databases">
        <title>Delineation of Paenibacillus larvae strains originating from foulbrood outbreaks.</title>
        <authorList>
            <person name="Beims H."/>
            <person name="Bunk B."/>
            <person name="Sproeer C."/>
            <person name="Mohr K.I."/>
            <person name="Pradella S."/>
            <person name="Guenther G."/>
            <person name="Rohde M."/>
            <person name="von der Ohe W."/>
            <person name="Steinert M."/>
        </authorList>
    </citation>
    <scope>NUCLEOTIDE SEQUENCE [LARGE SCALE GENOMIC DNA]</scope>
    <source>
        <strain evidence="12">Eric_III</strain>
    </source>
</reference>
<evidence type="ECO:0000256" key="3">
    <source>
        <dbReference type="ARBA" id="ARBA00022475"/>
    </source>
</evidence>
<evidence type="ECO:0000256" key="2">
    <source>
        <dbReference type="ARBA" id="ARBA00022448"/>
    </source>
</evidence>
<keyword evidence="7 8" id="KW-0472">Membrane</keyword>
<name>A0A2L1TMP7_9BACL</name>
<keyword evidence="6 8" id="KW-1133">Transmembrane helix</keyword>
<dbReference type="SUPFAM" id="SSF161098">
    <property type="entry name" value="MetI-like"/>
    <property type="match status" value="1"/>
</dbReference>
<dbReference type="GO" id="GO:0022857">
    <property type="term" value="F:transmembrane transporter activity"/>
    <property type="evidence" value="ECO:0007669"/>
    <property type="project" value="InterPro"/>
</dbReference>
<dbReference type="GO" id="GO:0043190">
    <property type="term" value="C:ATP-binding cassette (ABC) transporter complex"/>
    <property type="evidence" value="ECO:0007669"/>
    <property type="project" value="InterPro"/>
</dbReference>
<keyword evidence="2 8" id="KW-0813">Transport</keyword>
<protein>
    <submittedName>
        <fullName evidence="10">Putative glutamine ABC transporter permease protein GlnP</fullName>
    </submittedName>
</protein>
<gene>
    <name evidence="10" type="primary">glnP</name>
    <name evidence="10" type="ORF">ERICIII_01939</name>
    <name evidence="11" type="ORF">ERICV_03127</name>
</gene>
<evidence type="ECO:0000313" key="11">
    <source>
        <dbReference type="EMBL" id="QHZ52241.1"/>
    </source>
</evidence>
<keyword evidence="4 8" id="KW-0812">Transmembrane</keyword>
<evidence type="ECO:0000313" key="13">
    <source>
        <dbReference type="Proteomes" id="UP000464330"/>
    </source>
</evidence>
<dbReference type="AlphaFoldDB" id="A0A2L1TMP7"/>
<evidence type="ECO:0000256" key="7">
    <source>
        <dbReference type="ARBA" id="ARBA00023136"/>
    </source>
</evidence>
<accession>A0A8B6WV95</accession>
<dbReference type="FunFam" id="1.10.3720.10:FF:000033">
    <property type="entry name" value="Polar amino acid ABC transporter permease"/>
    <property type="match status" value="1"/>
</dbReference>
<dbReference type="Proteomes" id="UP000464330">
    <property type="component" value="Chromosome"/>
</dbReference>
<accession>A0A2L1TMP7</accession>
<sequence length="219" mass="24567">MYLNFEGVFASGNFSFLMEGFGITLWMAAVSIVLSFIIGSILGILRYTRIPVVSQLVLLWVEMIRNLPLLLIIFFVRFALPEVGIKFDVITSAIIALTVFESAMISEIIRGGLNSIEKGQIEAARSSGLTYIQTLWHIIFPQAVKRMVPPTVSQFISLLKDTSLAVIISAPDLMRNVEIVTAQNSNYVIPVFVFAAILYFVVNYILSVMAKRFELRRVH</sequence>
<dbReference type="InterPro" id="IPR010065">
    <property type="entry name" value="AA_ABC_transptr_permease_3TM"/>
</dbReference>
<dbReference type="EMBL" id="CP019655">
    <property type="protein sequence ID" value="AVF26110.1"/>
    <property type="molecule type" value="Genomic_DNA"/>
</dbReference>
<proteinExistence type="inferred from homology"/>
<dbReference type="EMBL" id="CP019717">
    <property type="protein sequence ID" value="QHZ52241.1"/>
    <property type="molecule type" value="Genomic_DNA"/>
</dbReference>
<evidence type="ECO:0000256" key="5">
    <source>
        <dbReference type="ARBA" id="ARBA00022970"/>
    </source>
</evidence>
<dbReference type="PANTHER" id="PTHR30614:SF41">
    <property type="entry name" value="INNER MEMBRANE AMINO-ACID ABC TRANSPORTER PERMEASE PROTEIN YHDY"/>
    <property type="match status" value="1"/>
</dbReference>
<dbReference type="InterPro" id="IPR035906">
    <property type="entry name" value="MetI-like_sf"/>
</dbReference>
<feature type="transmembrane region" description="Helical" evidence="8">
    <location>
        <begin position="57"/>
        <end position="80"/>
    </location>
</feature>
<evidence type="ECO:0000256" key="4">
    <source>
        <dbReference type="ARBA" id="ARBA00022692"/>
    </source>
</evidence>
<dbReference type="Pfam" id="PF00528">
    <property type="entry name" value="BPD_transp_1"/>
    <property type="match status" value="1"/>
</dbReference>
<dbReference type="STRING" id="147375.BXP28_06870"/>
<dbReference type="PROSITE" id="PS50928">
    <property type="entry name" value="ABC_TM1"/>
    <property type="match status" value="1"/>
</dbReference>
<feature type="transmembrane region" description="Helical" evidence="8">
    <location>
        <begin position="187"/>
        <end position="206"/>
    </location>
</feature>
<dbReference type="CDD" id="cd06261">
    <property type="entry name" value="TM_PBP2"/>
    <property type="match status" value="1"/>
</dbReference>
<feature type="transmembrane region" description="Helical" evidence="8">
    <location>
        <begin position="20"/>
        <end position="45"/>
    </location>
</feature>
<dbReference type="PANTHER" id="PTHR30614">
    <property type="entry name" value="MEMBRANE COMPONENT OF AMINO ACID ABC TRANSPORTER"/>
    <property type="match status" value="1"/>
</dbReference>
<dbReference type="InterPro" id="IPR000515">
    <property type="entry name" value="MetI-like"/>
</dbReference>
<accession>A0A6C0QUL6</accession>
<comment type="subcellular location">
    <subcellularLocation>
        <location evidence="1 8">Cell membrane</location>
        <topology evidence="1 8">Multi-pass membrane protein</topology>
    </subcellularLocation>
</comment>
<dbReference type="Proteomes" id="UP000239833">
    <property type="component" value="Chromosome"/>
</dbReference>
<evidence type="ECO:0000256" key="6">
    <source>
        <dbReference type="ARBA" id="ARBA00022989"/>
    </source>
</evidence>
<evidence type="ECO:0000259" key="9">
    <source>
        <dbReference type="PROSITE" id="PS50928"/>
    </source>
</evidence>
<organism evidence="10 12">
    <name type="scientific">Paenibacillus larvae subsp. larvae</name>
    <dbReference type="NCBI Taxonomy" id="147375"/>
    <lineage>
        <taxon>Bacteria</taxon>
        <taxon>Bacillati</taxon>
        <taxon>Bacillota</taxon>
        <taxon>Bacilli</taxon>
        <taxon>Bacillales</taxon>
        <taxon>Paenibacillaceae</taxon>
        <taxon>Paenibacillus</taxon>
    </lineage>
</organism>
<keyword evidence="3" id="KW-1003">Cell membrane</keyword>
<evidence type="ECO:0000313" key="12">
    <source>
        <dbReference type="Proteomes" id="UP000239833"/>
    </source>
</evidence>
<evidence type="ECO:0000256" key="1">
    <source>
        <dbReference type="ARBA" id="ARBA00004651"/>
    </source>
</evidence>
<dbReference type="GO" id="GO:0006865">
    <property type="term" value="P:amino acid transport"/>
    <property type="evidence" value="ECO:0007669"/>
    <property type="project" value="UniProtKB-KW"/>
</dbReference>
<reference evidence="10 13" key="2">
    <citation type="journal article" date="2020" name="Int. J. Med. Microbiol.">
        <title>Discovery of Paenibacillus larvae ERIC V: Phenotypic and genomic comparison to genotypes ERIC I-IV reveal different inventories of virulence factors which correlate with epidemiological prevalences of American Foulbrood.</title>
        <authorList>
            <person name="Beims H."/>
            <person name="Bunk B."/>
            <person name="Erler S."/>
            <person name="Mohr K.I."/>
            <person name="Sproer C."/>
            <person name="Pradella S."/>
            <person name="Gunther G."/>
            <person name="Rohde M."/>
            <person name="von der Ohe W."/>
            <person name="Steinert M."/>
        </authorList>
    </citation>
    <scope>NUCLEOTIDE SEQUENCE</scope>
    <source>
        <strain evidence="10">Eric_III</strain>
        <strain evidence="11">Eric_V</strain>
    </source>
</reference>
<dbReference type="NCBIfam" id="TIGR01726">
    <property type="entry name" value="HEQRo_perm_3TM"/>
    <property type="match status" value="1"/>
</dbReference>
<dbReference type="Gene3D" id="1.10.3720.10">
    <property type="entry name" value="MetI-like"/>
    <property type="match status" value="1"/>
</dbReference>
<comment type="similarity">
    <text evidence="8">Belongs to the binding-protein-dependent transport system permease family.</text>
</comment>
<evidence type="ECO:0000256" key="8">
    <source>
        <dbReference type="RuleBase" id="RU363032"/>
    </source>
</evidence>
<feature type="domain" description="ABC transmembrane type-1" evidence="9">
    <location>
        <begin position="21"/>
        <end position="210"/>
    </location>
</feature>
<evidence type="ECO:0000313" key="10">
    <source>
        <dbReference type="EMBL" id="AVF26110.1"/>
    </source>
</evidence>